<evidence type="ECO:0000256" key="1">
    <source>
        <dbReference type="SAM" id="MobiDB-lite"/>
    </source>
</evidence>
<feature type="compositionally biased region" description="Pro residues" evidence="1">
    <location>
        <begin position="125"/>
        <end position="140"/>
    </location>
</feature>
<dbReference type="OrthoDB" id="7390214at2"/>
<name>A0A1X7GTD2_9SPHN</name>
<keyword evidence="4" id="KW-1185">Reference proteome</keyword>
<keyword evidence="2" id="KW-0732">Signal</keyword>
<dbReference type="Pfam" id="PF13432">
    <property type="entry name" value="TPR_16"/>
    <property type="match status" value="2"/>
</dbReference>
<feature type="signal peptide" evidence="2">
    <location>
        <begin position="1"/>
        <end position="20"/>
    </location>
</feature>
<dbReference type="Gene3D" id="1.25.40.10">
    <property type="entry name" value="Tetratricopeptide repeat domain"/>
    <property type="match status" value="1"/>
</dbReference>
<dbReference type="Proteomes" id="UP000192934">
    <property type="component" value="Chromosome I"/>
</dbReference>
<dbReference type="EMBL" id="LT840185">
    <property type="protein sequence ID" value="SMF74192.1"/>
    <property type="molecule type" value="Genomic_DNA"/>
</dbReference>
<evidence type="ECO:0000313" key="4">
    <source>
        <dbReference type="Proteomes" id="UP000192934"/>
    </source>
</evidence>
<evidence type="ECO:0000313" key="3">
    <source>
        <dbReference type="EMBL" id="SMF74192.1"/>
    </source>
</evidence>
<feature type="region of interest" description="Disordered" evidence="1">
    <location>
        <begin position="50"/>
        <end position="76"/>
    </location>
</feature>
<organism evidence="3 4">
    <name type="scientific">Allosphingosinicella indica</name>
    <dbReference type="NCBI Taxonomy" id="941907"/>
    <lineage>
        <taxon>Bacteria</taxon>
        <taxon>Pseudomonadati</taxon>
        <taxon>Pseudomonadota</taxon>
        <taxon>Alphaproteobacteria</taxon>
        <taxon>Sphingomonadales</taxon>
        <taxon>Sphingomonadaceae</taxon>
        <taxon>Allosphingosinicella</taxon>
    </lineage>
</organism>
<evidence type="ECO:0000256" key="2">
    <source>
        <dbReference type="SAM" id="SignalP"/>
    </source>
</evidence>
<dbReference type="RefSeq" id="WP_085218823.1">
    <property type="nucleotide sequence ID" value="NZ_LT840185.1"/>
</dbReference>
<reference evidence="4" key="1">
    <citation type="submission" date="2017-04" db="EMBL/GenBank/DDBJ databases">
        <authorList>
            <person name="Varghese N."/>
            <person name="Submissions S."/>
        </authorList>
    </citation>
    <scope>NUCLEOTIDE SEQUENCE [LARGE SCALE GENOMIC DNA]</scope>
    <source>
        <strain evidence="4">Dd16</strain>
    </source>
</reference>
<accession>A0A1X7GTD2</accession>
<dbReference type="InterPro" id="IPR011990">
    <property type="entry name" value="TPR-like_helical_dom_sf"/>
</dbReference>
<dbReference type="STRING" id="941907.SAMN06295910_2215"/>
<gene>
    <name evidence="3" type="ORF">SAMN06295910_2215</name>
</gene>
<feature type="region of interest" description="Disordered" evidence="1">
    <location>
        <begin position="113"/>
        <end position="157"/>
    </location>
</feature>
<protein>
    <submittedName>
        <fullName evidence="3">TolA-binding protein</fullName>
    </submittedName>
</protein>
<feature type="chain" id="PRO_5010867716" evidence="2">
    <location>
        <begin position="21"/>
        <end position="283"/>
    </location>
</feature>
<dbReference type="AlphaFoldDB" id="A0A1X7GTD2"/>
<feature type="compositionally biased region" description="Polar residues" evidence="1">
    <location>
        <begin position="113"/>
        <end position="122"/>
    </location>
</feature>
<dbReference type="SUPFAM" id="SSF48452">
    <property type="entry name" value="TPR-like"/>
    <property type="match status" value="1"/>
</dbReference>
<feature type="compositionally biased region" description="Low complexity" evidence="1">
    <location>
        <begin position="141"/>
        <end position="153"/>
    </location>
</feature>
<sequence length="283" mass="30795">MRFLILSALLLAGTATPAMAQQQIDRRIGKLEDEMRAVQRRVFQGARPDLQPEISAPQSGGGIGGIPSQSAVSDLTSRVDALENQLRQLTGQAEENNFRLRQLEQDFQRLRDQTQSTLQQVRTPAPAPAPIAAPSTPTPTPSASETPAPAASTGDAGEDAYNAGYRLWSEGRFGEAQRALEAMAKKYPKHAKASWARNLAGRAYLDDGKPATAAKTLLANYQTDPKGERAPDSLYFLGQALVQLKKPADACKVYDELQDVYGANMRAFLRERLPKARTDAKCS</sequence>
<proteinExistence type="predicted"/>